<comment type="caution">
    <text evidence="6">The sequence shown here is derived from an EMBL/GenBank/DDBJ whole genome shotgun (WGS) entry which is preliminary data.</text>
</comment>
<proteinExistence type="inferred from homology"/>
<dbReference type="SUPFAM" id="SSF48208">
    <property type="entry name" value="Six-hairpin glycosidases"/>
    <property type="match status" value="1"/>
</dbReference>
<evidence type="ECO:0000259" key="5">
    <source>
        <dbReference type="Pfam" id="PF22422"/>
    </source>
</evidence>
<reference evidence="6" key="2">
    <citation type="submission" date="2023-01" db="EMBL/GenBank/DDBJ databases">
        <authorList>
            <person name="Sun Q."/>
            <person name="Evtushenko L."/>
        </authorList>
    </citation>
    <scope>NUCLEOTIDE SEQUENCE</scope>
    <source>
        <strain evidence="6">VKM Ac-2007</strain>
    </source>
</reference>
<evidence type="ECO:0000313" key="7">
    <source>
        <dbReference type="Proteomes" id="UP001143474"/>
    </source>
</evidence>
<dbReference type="Proteomes" id="UP001143474">
    <property type="component" value="Unassembled WGS sequence"/>
</dbReference>
<dbReference type="GO" id="GO:0009311">
    <property type="term" value="P:oligosaccharide metabolic process"/>
    <property type="evidence" value="ECO:0007669"/>
    <property type="project" value="InterPro"/>
</dbReference>
<feature type="region of interest" description="Disordered" evidence="4">
    <location>
        <begin position="260"/>
        <end position="303"/>
    </location>
</feature>
<organism evidence="6 7">
    <name type="scientific">Streptosporangium carneum</name>
    <dbReference type="NCBI Taxonomy" id="47481"/>
    <lineage>
        <taxon>Bacteria</taxon>
        <taxon>Bacillati</taxon>
        <taxon>Actinomycetota</taxon>
        <taxon>Actinomycetes</taxon>
        <taxon>Streptosporangiales</taxon>
        <taxon>Streptosporangiaceae</taxon>
        <taxon>Streptosporangium</taxon>
    </lineage>
</organism>
<comment type="similarity">
    <text evidence="1">Belongs to the glycosyl hydrolase 63 family.</text>
</comment>
<dbReference type="InterPro" id="IPR008928">
    <property type="entry name" value="6-hairpin_glycosidase_sf"/>
</dbReference>
<feature type="domain" description="Mannosylglycerate hydrolase MGH1-like glycoside hydrolase" evidence="5">
    <location>
        <begin position="187"/>
        <end position="570"/>
    </location>
</feature>
<keyword evidence="3" id="KW-0326">Glycosidase</keyword>
<evidence type="ECO:0000256" key="4">
    <source>
        <dbReference type="SAM" id="MobiDB-lite"/>
    </source>
</evidence>
<evidence type="ECO:0000256" key="3">
    <source>
        <dbReference type="ARBA" id="ARBA00023295"/>
    </source>
</evidence>
<protein>
    <recommendedName>
        <fullName evidence="5">Mannosylglycerate hydrolase MGH1-like glycoside hydrolase domain-containing protein</fullName>
    </recommendedName>
</protein>
<keyword evidence="7" id="KW-1185">Reference proteome</keyword>
<dbReference type="PANTHER" id="PTHR10412:SF11">
    <property type="entry name" value="MANNOSYL-OLIGOSACCHARIDE GLUCOSIDASE"/>
    <property type="match status" value="1"/>
</dbReference>
<keyword evidence="2" id="KW-0378">Hydrolase</keyword>
<dbReference type="GO" id="GO:0006487">
    <property type="term" value="P:protein N-linked glycosylation"/>
    <property type="evidence" value="ECO:0007669"/>
    <property type="project" value="TreeGrafter"/>
</dbReference>
<reference evidence="6" key="1">
    <citation type="journal article" date="2014" name="Int. J. Syst. Evol. Microbiol.">
        <title>Complete genome sequence of Corynebacterium casei LMG S-19264T (=DSM 44701T), isolated from a smear-ripened cheese.</title>
        <authorList>
            <consortium name="US DOE Joint Genome Institute (JGI-PGF)"/>
            <person name="Walter F."/>
            <person name="Albersmeier A."/>
            <person name="Kalinowski J."/>
            <person name="Ruckert C."/>
        </authorList>
    </citation>
    <scope>NUCLEOTIDE SEQUENCE</scope>
    <source>
        <strain evidence="6">VKM Ac-2007</strain>
    </source>
</reference>
<dbReference type="InterPro" id="IPR054491">
    <property type="entry name" value="MGH1-like_GH"/>
</dbReference>
<evidence type="ECO:0000256" key="2">
    <source>
        <dbReference type="ARBA" id="ARBA00022801"/>
    </source>
</evidence>
<name>A0A9W6MII8_9ACTN</name>
<evidence type="ECO:0000313" key="6">
    <source>
        <dbReference type="EMBL" id="GLK15342.1"/>
    </source>
</evidence>
<dbReference type="EMBL" id="BSEV01000049">
    <property type="protein sequence ID" value="GLK15342.1"/>
    <property type="molecule type" value="Genomic_DNA"/>
</dbReference>
<dbReference type="Gene3D" id="1.50.10.10">
    <property type="match status" value="1"/>
</dbReference>
<accession>A0A9W6MII8</accession>
<gene>
    <name evidence="6" type="ORF">GCM10017600_87550</name>
</gene>
<dbReference type="RefSeq" id="WP_271223559.1">
    <property type="nucleotide sequence ID" value="NZ_BAAAVD010000034.1"/>
</dbReference>
<dbReference type="Pfam" id="PF22422">
    <property type="entry name" value="MGH1-like_GH"/>
    <property type="match status" value="1"/>
</dbReference>
<sequence>MFELHDLRTTPFTDRGSRLLVMGADDGSLWIARAEYETRLSETTELTGLRLFSTASTASPVGVELPVRRAHADRVSFEGGVDLVFADAETLVLTGSGARAVWDGGEGEVDGTLVLVGDRQGERAAHDGQTLLERAERRWREWFGRMPAVPAELRERAEQAWWTLGVNLLPIAFAGGREGVVPSKFGYVGVWNWDAYFHTIALRHADPELARDQIRIMLDHQRPDGLIPDVVHDLGVLAETTDLPRSDHVRLAQHVGTVGTVDTGDDRNSGGAVTVDAQDGTDVSERGGTPAAPSADGAPATPIGGVVPVTKPPLTAWAVWKIHEVAPDLDFLAEVYEPIARSHEWWLTVSDPDGDGLAEYLHPYSSGLDDSPIWDHGPRAEPPDLNSYLALQADRLGDIAEALGRTEEAESWRVRAAGHVELLVSRRWNGSRFVTLSKTTRRTTAPDEVEVATRTPLELMPLFTGRLPEEIARALVADLLSPSFWAERPVPTVAFDDPAFDPDAMWRGPVWLNVNYLLIEGLRRSGFADVAEELTTRTLDMVNDGGGLYEYWNPLTGARAARATVGFGWSSALFLDLAARRISSGA</sequence>
<dbReference type="InterPro" id="IPR012341">
    <property type="entry name" value="6hp_glycosidase-like_sf"/>
</dbReference>
<dbReference type="GO" id="GO:0004573">
    <property type="term" value="F:Glc3Man9GlcNAc2 oligosaccharide glucosidase activity"/>
    <property type="evidence" value="ECO:0007669"/>
    <property type="project" value="InterPro"/>
</dbReference>
<dbReference type="AlphaFoldDB" id="A0A9W6MII8"/>
<dbReference type="InterPro" id="IPR004888">
    <property type="entry name" value="Glycoside_hydrolase_63"/>
</dbReference>
<dbReference type="PANTHER" id="PTHR10412">
    <property type="entry name" value="MANNOSYL-OLIGOSACCHARIDE GLUCOSIDASE"/>
    <property type="match status" value="1"/>
</dbReference>
<evidence type="ECO:0000256" key="1">
    <source>
        <dbReference type="ARBA" id="ARBA00010833"/>
    </source>
</evidence>